<dbReference type="InterPro" id="IPR036069">
    <property type="entry name" value="DUF34/NIF3_sf"/>
</dbReference>
<reference evidence="1 2" key="1">
    <citation type="submission" date="2024-06" db="EMBL/GenBank/DDBJ databases">
        <title>Genomic Encyclopedia of Type Strains, Phase IV (KMG-IV): sequencing the most valuable type-strain genomes for metagenomic binning, comparative biology and taxonomic classification.</title>
        <authorList>
            <person name="Goeker M."/>
        </authorList>
    </citation>
    <scope>NUCLEOTIDE SEQUENCE [LARGE SCALE GENOMIC DNA]</scope>
    <source>
        <strain evidence="1 2">DSM 21460</strain>
    </source>
</reference>
<name>A0ABV2JAE1_9FIRM</name>
<protein>
    <recommendedName>
        <fullName evidence="3">Cytochrome C biogenesis protein</fullName>
    </recommendedName>
</protein>
<sequence length="106" mass="12316">MKYLKIEVFVPAENVNDIIEAINDEYLGDNNYDYVYSETPVIGYFRPLEGASPHIGDINKIETIEEMKVEFRIKKDDLSEVIKIIKREHPYEVPIINVLELIETGD</sequence>
<dbReference type="PANTHER" id="PTHR41774:SF1">
    <property type="entry name" value="NGG1P INTERACTING FACTOR NIF3"/>
    <property type="match status" value="1"/>
</dbReference>
<organism evidence="1 2">
    <name type="scientific">Peptoniphilus olsenii</name>
    <dbReference type="NCBI Taxonomy" id="411570"/>
    <lineage>
        <taxon>Bacteria</taxon>
        <taxon>Bacillati</taxon>
        <taxon>Bacillota</taxon>
        <taxon>Tissierellia</taxon>
        <taxon>Tissierellales</taxon>
        <taxon>Peptoniphilaceae</taxon>
        <taxon>Peptoniphilus</taxon>
    </lineage>
</organism>
<dbReference type="EMBL" id="JBEPMA010000008">
    <property type="protein sequence ID" value="MET3617746.1"/>
    <property type="molecule type" value="Genomic_DNA"/>
</dbReference>
<accession>A0ABV2JAE1</accession>
<dbReference type="Pfam" id="PF03091">
    <property type="entry name" value="CutA1"/>
    <property type="match status" value="1"/>
</dbReference>
<dbReference type="SUPFAM" id="SSF102705">
    <property type="entry name" value="NIF3 (NGG1p interacting factor 3)-like"/>
    <property type="match status" value="1"/>
</dbReference>
<evidence type="ECO:0000313" key="2">
    <source>
        <dbReference type="Proteomes" id="UP001549162"/>
    </source>
</evidence>
<dbReference type="InterPro" id="IPR004323">
    <property type="entry name" value="Ion_tolerance_CutA"/>
</dbReference>
<evidence type="ECO:0008006" key="3">
    <source>
        <dbReference type="Google" id="ProtNLM"/>
    </source>
</evidence>
<gene>
    <name evidence="1" type="ORF">ABID14_001380</name>
</gene>
<comment type="caution">
    <text evidence="1">The sequence shown here is derived from an EMBL/GenBank/DDBJ whole genome shotgun (WGS) entry which is preliminary data.</text>
</comment>
<dbReference type="PANTHER" id="PTHR41774">
    <property type="match status" value="1"/>
</dbReference>
<proteinExistence type="predicted"/>
<keyword evidence="2" id="KW-1185">Reference proteome</keyword>
<dbReference type="Gene3D" id="3.30.70.120">
    <property type="match status" value="1"/>
</dbReference>
<dbReference type="Proteomes" id="UP001549162">
    <property type="component" value="Unassembled WGS sequence"/>
</dbReference>
<dbReference type="InterPro" id="IPR015867">
    <property type="entry name" value="N-reg_PII/ATP_PRibTrfase_C"/>
</dbReference>
<dbReference type="RefSeq" id="WP_354368479.1">
    <property type="nucleotide sequence ID" value="NZ_JBEPMA010000008.1"/>
</dbReference>
<evidence type="ECO:0000313" key="1">
    <source>
        <dbReference type="EMBL" id="MET3617746.1"/>
    </source>
</evidence>